<protein>
    <recommendedName>
        <fullName evidence="4">Queuine tRNA-ribosyltransferase</fullName>
        <ecNumber evidence="4">2.4.2.29</ecNumber>
    </recommendedName>
    <alternativeName>
        <fullName evidence="4">Guanine insertion enzyme</fullName>
    </alternativeName>
    <alternativeName>
        <fullName evidence="4">tRNA-guanine transglycosylase</fullName>
    </alternativeName>
</protein>
<feature type="region of interest" description="RNA binding" evidence="4">
    <location>
        <begin position="276"/>
        <end position="282"/>
    </location>
</feature>
<dbReference type="Gene3D" id="3.20.20.105">
    <property type="entry name" value="Queuine tRNA-ribosyltransferase-like"/>
    <property type="match status" value="1"/>
</dbReference>
<evidence type="ECO:0000259" key="5">
    <source>
        <dbReference type="Pfam" id="PF01702"/>
    </source>
</evidence>
<evidence type="ECO:0000313" key="7">
    <source>
        <dbReference type="Proteomes" id="UP000178099"/>
    </source>
</evidence>
<dbReference type="GO" id="GO:0008616">
    <property type="term" value="P:tRNA queuosine(34) biosynthetic process"/>
    <property type="evidence" value="ECO:0007669"/>
    <property type="project" value="UniProtKB-UniRule"/>
</dbReference>
<name>A0A1G2DFN9_9BACT</name>
<dbReference type="EC" id="2.4.2.29" evidence="4"/>
<dbReference type="UniPathway" id="UPA00392"/>
<dbReference type="PANTHER" id="PTHR46499:SF1">
    <property type="entry name" value="QUEUINE TRNA-RIBOSYLTRANSFERASE"/>
    <property type="match status" value="1"/>
</dbReference>
<dbReference type="InterPro" id="IPR050076">
    <property type="entry name" value="ArchSynthase1/Queuine_TRR"/>
</dbReference>
<feature type="binding site" evidence="4">
    <location>
        <position position="335"/>
    </location>
    <ligand>
        <name>Zn(2+)</name>
        <dbReference type="ChEBI" id="CHEBI:29105"/>
    </ligand>
</feature>
<accession>A0A1G2DFN9</accession>
<feature type="binding site" evidence="4">
    <location>
        <position position="364"/>
    </location>
    <ligand>
        <name>Zn(2+)</name>
        <dbReference type="ChEBI" id="CHEBI:29105"/>
    </ligand>
</feature>
<evidence type="ECO:0000313" key="6">
    <source>
        <dbReference type="EMBL" id="OGZ12252.1"/>
    </source>
</evidence>
<feature type="active site" description="Nucleophile" evidence="4">
    <location>
        <position position="295"/>
    </location>
</feature>
<reference evidence="6 7" key="1">
    <citation type="journal article" date="2016" name="Nat. Commun.">
        <title>Thousands of microbial genomes shed light on interconnected biogeochemical processes in an aquifer system.</title>
        <authorList>
            <person name="Anantharaman K."/>
            <person name="Brown C.T."/>
            <person name="Hug L.A."/>
            <person name="Sharon I."/>
            <person name="Castelle C.J."/>
            <person name="Probst A.J."/>
            <person name="Thomas B.C."/>
            <person name="Singh A."/>
            <person name="Wilkins M.J."/>
            <person name="Karaoz U."/>
            <person name="Brodie E.L."/>
            <person name="Williams K.H."/>
            <person name="Hubbard S.S."/>
            <person name="Banfield J.F."/>
        </authorList>
    </citation>
    <scope>NUCLEOTIDE SEQUENCE [LARGE SCALE GENOMIC DNA]</scope>
</reference>
<comment type="similarity">
    <text evidence="4">Belongs to the queuine tRNA-ribosyltransferase family.</text>
</comment>
<feature type="binding site" evidence="4">
    <location>
        <position position="333"/>
    </location>
    <ligand>
        <name>Zn(2+)</name>
        <dbReference type="ChEBI" id="CHEBI:29105"/>
    </ligand>
</feature>
<comment type="function">
    <text evidence="4">Catalyzes the base-exchange of a guanine (G) residue with the queuine precursor 7-aminomethyl-7-deazaguanine (PreQ1) at position 34 (anticodon wobble position) in tRNAs with GU(N) anticodons (tRNA-Asp, -Asn, -His and -Tyr). Catalysis occurs through a double-displacement mechanism. The nucleophile active site attacks the C1' of nucleotide 34 to detach the guanine base from the RNA, forming a covalent enzyme-RNA intermediate. The proton acceptor active site deprotonates the incoming PreQ1, allowing a nucleophilic attack on the C1' of the ribose to form the product. After dissociation, two additional enzymatic reactions on the tRNA convert PreQ1 to queuine (Q), resulting in the hypermodified nucleoside queuosine (7-(((4,5-cis-dihydroxy-2-cyclopenten-1-yl)amino)methyl)-7-deazaguanosine).</text>
</comment>
<dbReference type="InterPro" id="IPR036511">
    <property type="entry name" value="TGT-like_sf"/>
</dbReference>
<comment type="cofactor">
    <cofactor evidence="4">
        <name>Zn(2+)</name>
        <dbReference type="ChEBI" id="CHEBI:29105"/>
    </cofactor>
    <text evidence="4">Binds 1 zinc ion per subunit.</text>
</comment>
<feature type="active site" description="Proton acceptor" evidence="4">
    <location>
        <position position="92"/>
    </location>
</feature>
<feature type="binding site" evidence="4">
    <location>
        <position position="243"/>
    </location>
    <ligand>
        <name>substrate</name>
    </ligand>
</feature>
<dbReference type="HAMAP" id="MF_00168">
    <property type="entry name" value="Q_tRNA_Tgt"/>
    <property type="match status" value="1"/>
</dbReference>
<keyword evidence="3 4" id="KW-0819">tRNA processing</keyword>
<dbReference type="Pfam" id="PF01702">
    <property type="entry name" value="TGT"/>
    <property type="match status" value="1"/>
</dbReference>
<evidence type="ECO:0000256" key="4">
    <source>
        <dbReference type="HAMAP-Rule" id="MF_00168"/>
    </source>
</evidence>
<dbReference type="AlphaFoldDB" id="A0A1G2DFN9"/>
<dbReference type="SUPFAM" id="SSF51713">
    <property type="entry name" value="tRNA-guanine transglycosylase"/>
    <property type="match status" value="1"/>
</dbReference>
<dbReference type="NCBIfam" id="TIGR00449">
    <property type="entry name" value="tgt_general"/>
    <property type="match status" value="1"/>
</dbReference>
<dbReference type="InterPro" id="IPR002616">
    <property type="entry name" value="tRNA_ribo_trans-like"/>
</dbReference>
<dbReference type="EMBL" id="MHLN01000008">
    <property type="protein sequence ID" value="OGZ12252.1"/>
    <property type="molecule type" value="Genomic_DNA"/>
</dbReference>
<dbReference type="NCBIfam" id="TIGR00430">
    <property type="entry name" value="Q_tRNA_tgt"/>
    <property type="match status" value="1"/>
</dbReference>
<keyword evidence="4" id="KW-0671">Queuosine biosynthesis</keyword>
<keyword evidence="1 4" id="KW-0328">Glycosyltransferase</keyword>
<comment type="pathway">
    <text evidence="4">tRNA modification; tRNA-queuosine biosynthesis.</text>
</comment>
<comment type="catalytic activity">
    <reaction evidence="4">
        <text>7-aminomethyl-7-carbaguanine + guanosine(34) in tRNA = 7-aminomethyl-7-carbaguanosine(34) in tRNA + guanine</text>
        <dbReference type="Rhea" id="RHEA:24104"/>
        <dbReference type="Rhea" id="RHEA-COMP:10341"/>
        <dbReference type="Rhea" id="RHEA-COMP:10342"/>
        <dbReference type="ChEBI" id="CHEBI:16235"/>
        <dbReference type="ChEBI" id="CHEBI:58703"/>
        <dbReference type="ChEBI" id="CHEBI:74269"/>
        <dbReference type="ChEBI" id="CHEBI:82833"/>
        <dbReference type="EC" id="2.4.2.29"/>
    </reaction>
</comment>
<dbReference type="GO" id="GO:0046872">
    <property type="term" value="F:metal ion binding"/>
    <property type="evidence" value="ECO:0007669"/>
    <property type="project" value="UniProtKB-KW"/>
</dbReference>
<keyword evidence="4" id="KW-0862">Zinc</keyword>
<dbReference type="PANTHER" id="PTHR46499">
    <property type="entry name" value="QUEUINE TRNA-RIBOSYLTRANSFERASE"/>
    <property type="match status" value="1"/>
</dbReference>
<proteinExistence type="inferred from homology"/>
<keyword evidence="2 4" id="KW-0808">Transferase</keyword>
<feature type="domain" description="tRNA-guanine(15) transglycosylase-like" evidence="5">
    <location>
        <begin position="14"/>
        <end position="385"/>
    </location>
</feature>
<feature type="binding site" evidence="4">
    <location>
        <position position="175"/>
    </location>
    <ligand>
        <name>substrate</name>
    </ligand>
</feature>
<dbReference type="InterPro" id="IPR004803">
    <property type="entry name" value="TGT"/>
</dbReference>
<evidence type="ECO:0000256" key="3">
    <source>
        <dbReference type="ARBA" id="ARBA00022694"/>
    </source>
</evidence>
<keyword evidence="4" id="KW-0479">Metal-binding</keyword>
<feature type="binding site" evidence="4">
    <location>
        <position position="338"/>
    </location>
    <ligand>
        <name>Zn(2+)</name>
        <dbReference type="ChEBI" id="CHEBI:29105"/>
    </ligand>
</feature>
<feature type="binding site" evidence="4">
    <location>
        <begin position="92"/>
        <end position="96"/>
    </location>
    <ligand>
        <name>substrate</name>
    </ligand>
</feature>
<comment type="caution">
    <text evidence="4">Lacks conserved residue(s) required for the propagation of feature annotation.</text>
</comment>
<comment type="caution">
    <text evidence="6">The sequence shown here is derived from an EMBL/GenBank/DDBJ whole genome shotgun (WGS) entry which is preliminary data.</text>
</comment>
<evidence type="ECO:0000256" key="1">
    <source>
        <dbReference type="ARBA" id="ARBA00022676"/>
    </source>
</evidence>
<feature type="binding site" evidence="4">
    <location>
        <position position="216"/>
    </location>
    <ligand>
        <name>substrate</name>
    </ligand>
</feature>
<dbReference type="GO" id="GO:0005737">
    <property type="term" value="C:cytoplasm"/>
    <property type="evidence" value="ECO:0007669"/>
    <property type="project" value="TreeGrafter"/>
</dbReference>
<organism evidence="6 7">
    <name type="scientific">Candidatus Lloydbacteria bacterium RIFCSPHIGHO2_02_FULL_51_22</name>
    <dbReference type="NCBI Taxonomy" id="1798663"/>
    <lineage>
        <taxon>Bacteria</taxon>
        <taxon>Candidatus Lloydiibacteriota</taxon>
    </lineage>
</organism>
<dbReference type="Proteomes" id="UP000178099">
    <property type="component" value="Unassembled WGS sequence"/>
</dbReference>
<evidence type="ECO:0000256" key="2">
    <source>
        <dbReference type="ARBA" id="ARBA00022679"/>
    </source>
</evidence>
<gene>
    <name evidence="4" type="primary">tgt</name>
    <name evidence="6" type="ORF">A3D67_04575</name>
</gene>
<comment type="subunit">
    <text evidence="4">Homodimer. Within each dimer, one monomer is responsible for RNA recognition and catalysis, while the other monomer binds to the replacement base PreQ1.</text>
</comment>
<dbReference type="GO" id="GO:0008479">
    <property type="term" value="F:tRNA-guanosine(34) queuine transglycosylase activity"/>
    <property type="evidence" value="ECO:0007669"/>
    <property type="project" value="UniProtKB-UniRule"/>
</dbReference>
<sequence length="385" mass="43061">MIRFRITKKSERSRARLGILETPHGTVETPAFVPVATAASLRTLTSEEAAEAGSQLFIANTFHLHVRPGEEIVRNAGGIHRFMNWKRPLMTDSGGFQVFSLGFGRDFDTGKFSKDRTAQGGLPEIKRGRNPSSLKITDDGAEFRSPLDGRKLFIGPRESIAIQEAIGADMIFAFDECTPAHASRGYIEHSLARTHRWAKDCLAAKKSEQALFGIVQGSHFEDLRKESAGFIGALPFDGFGIGGDLGDIKESKREMFQILEWTVPLLPDEKPRHLLGIGYPEDMEPIITHGIDLFDCITPTHFARRGVAFTREGRLNLRQKRFLSEFQALDDTCACGVCGAYSRAYIAHLIRAREITGLRLLTYHNLFFWNTLVARLREKIARGEL</sequence>